<dbReference type="AlphaFoldDB" id="A0A8X6IXH4"/>
<dbReference type="InterPro" id="IPR052709">
    <property type="entry name" value="Transposase-MT_Hybrid"/>
</dbReference>
<reference evidence="2" key="1">
    <citation type="submission" date="2020-08" db="EMBL/GenBank/DDBJ databases">
        <title>Multicomponent nature underlies the extraordinary mechanical properties of spider dragline silk.</title>
        <authorList>
            <person name="Kono N."/>
            <person name="Nakamura H."/>
            <person name="Mori M."/>
            <person name="Yoshida Y."/>
            <person name="Ohtoshi R."/>
            <person name="Malay A.D."/>
            <person name="Moran D.A.P."/>
            <person name="Tomita M."/>
            <person name="Numata K."/>
            <person name="Arakawa K."/>
        </authorList>
    </citation>
    <scope>NUCLEOTIDE SEQUENCE</scope>
</reference>
<proteinExistence type="predicted"/>
<keyword evidence="3" id="KW-1185">Reference proteome</keyword>
<dbReference type="EMBL" id="BMAW01094283">
    <property type="protein sequence ID" value="GFS64566.1"/>
    <property type="molecule type" value="Genomic_DNA"/>
</dbReference>
<dbReference type="GO" id="GO:0015074">
    <property type="term" value="P:DNA integration"/>
    <property type="evidence" value="ECO:0007669"/>
    <property type="project" value="TreeGrafter"/>
</dbReference>
<dbReference type="GO" id="GO:0000793">
    <property type="term" value="C:condensed chromosome"/>
    <property type="evidence" value="ECO:0007669"/>
    <property type="project" value="TreeGrafter"/>
</dbReference>
<dbReference type="GO" id="GO:0003697">
    <property type="term" value="F:single-stranded DNA binding"/>
    <property type="evidence" value="ECO:0007669"/>
    <property type="project" value="TreeGrafter"/>
</dbReference>
<gene>
    <name evidence="2" type="ORF">NPIL_277111</name>
</gene>
<accession>A0A8X6IXH4</accession>
<dbReference type="Pfam" id="PF17906">
    <property type="entry name" value="HTH_48"/>
    <property type="match status" value="1"/>
</dbReference>
<dbReference type="GO" id="GO:0031297">
    <property type="term" value="P:replication fork processing"/>
    <property type="evidence" value="ECO:0007669"/>
    <property type="project" value="TreeGrafter"/>
</dbReference>
<dbReference type="GO" id="GO:0042800">
    <property type="term" value="F:histone H3K4 methyltransferase activity"/>
    <property type="evidence" value="ECO:0007669"/>
    <property type="project" value="TreeGrafter"/>
</dbReference>
<dbReference type="PANTHER" id="PTHR46060">
    <property type="entry name" value="MARINER MOS1 TRANSPOSASE-LIKE PROTEIN"/>
    <property type="match status" value="1"/>
</dbReference>
<name>A0A8X6IXH4_NEPPI</name>
<evidence type="ECO:0000313" key="3">
    <source>
        <dbReference type="Proteomes" id="UP000887013"/>
    </source>
</evidence>
<dbReference type="Proteomes" id="UP000887013">
    <property type="component" value="Unassembled WGS sequence"/>
</dbReference>
<evidence type="ECO:0000313" key="2">
    <source>
        <dbReference type="EMBL" id="GFS64566.1"/>
    </source>
</evidence>
<sequence>METKRDLHLLFLFEFKLNHRAPQAQNINHIFGDGSTNVKKARYWFQKFCSGNFSIVNKSQGRPLAHIDNEELQTSVESDAHATIPELGSKLGTSHIAVLKYLHAIE</sequence>
<dbReference type="GO" id="GO:0035861">
    <property type="term" value="C:site of double-strand break"/>
    <property type="evidence" value="ECO:0007669"/>
    <property type="project" value="TreeGrafter"/>
</dbReference>
<dbReference type="PANTHER" id="PTHR46060:SF2">
    <property type="entry name" value="HISTONE-LYSINE N-METHYLTRANSFERASE SETMAR"/>
    <property type="match status" value="1"/>
</dbReference>
<dbReference type="GO" id="GO:0046975">
    <property type="term" value="F:histone H3K36 methyltransferase activity"/>
    <property type="evidence" value="ECO:0007669"/>
    <property type="project" value="TreeGrafter"/>
</dbReference>
<dbReference type="GO" id="GO:0000729">
    <property type="term" value="P:DNA double-strand break processing"/>
    <property type="evidence" value="ECO:0007669"/>
    <property type="project" value="TreeGrafter"/>
</dbReference>
<dbReference type="GO" id="GO:0003690">
    <property type="term" value="F:double-stranded DNA binding"/>
    <property type="evidence" value="ECO:0007669"/>
    <property type="project" value="TreeGrafter"/>
</dbReference>
<evidence type="ECO:0000259" key="1">
    <source>
        <dbReference type="Pfam" id="PF17906"/>
    </source>
</evidence>
<feature type="domain" description="Mos1 transposase HTH" evidence="1">
    <location>
        <begin position="4"/>
        <end position="52"/>
    </location>
</feature>
<dbReference type="GO" id="GO:0000014">
    <property type="term" value="F:single-stranded DNA endodeoxyribonuclease activity"/>
    <property type="evidence" value="ECO:0007669"/>
    <property type="project" value="TreeGrafter"/>
</dbReference>
<organism evidence="2 3">
    <name type="scientific">Nephila pilipes</name>
    <name type="common">Giant wood spider</name>
    <name type="synonym">Nephila maculata</name>
    <dbReference type="NCBI Taxonomy" id="299642"/>
    <lineage>
        <taxon>Eukaryota</taxon>
        <taxon>Metazoa</taxon>
        <taxon>Ecdysozoa</taxon>
        <taxon>Arthropoda</taxon>
        <taxon>Chelicerata</taxon>
        <taxon>Arachnida</taxon>
        <taxon>Araneae</taxon>
        <taxon>Araneomorphae</taxon>
        <taxon>Entelegynae</taxon>
        <taxon>Araneoidea</taxon>
        <taxon>Nephilidae</taxon>
        <taxon>Nephila</taxon>
    </lineage>
</organism>
<dbReference type="GO" id="GO:0044774">
    <property type="term" value="P:mitotic DNA integrity checkpoint signaling"/>
    <property type="evidence" value="ECO:0007669"/>
    <property type="project" value="TreeGrafter"/>
</dbReference>
<dbReference type="GO" id="GO:0006303">
    <property type="term" value="P:double-strand break repair via nonhomologous end joining"/>
    <property type="evidence" value="ECO:0007669"/>
    <property type="project" value="TreeGrafter"/>
</dbReference>
<dbReference type="OrthoDB" id="7552475at2759"/>
<dbReference type="InterPro" id="IPR041426">
    <property type="entry name" value="Mos1_HTH"/>
</dbReference>
<dbReference type="GO" id="GO:0005634">
    <property type="term" value="C:nucleus"/>
    <property type="evidence" value="ECO:0007669"/>
    <property type="project" value="TreeGrafter"/>
</dbReference>
<protein>
    <submittedName>
        <fullName evidence="2">HTH_48 domain-containing protein</fullName>
    </submittedName>
</protein>
<comment type="caution">
    <text evidence="2">The sequence shown here is derived from an EMBL/GenBank/DDBJ whole genome shotgun (WGS) entry which is preliminary data.</text>
</comment>
<dbReference type="GO" id="GO:0044547">
    <property type="term" value="F:DNA topoisomerase binding"/>
    <property type="evidence" value="ECO:0007669"/>
    <property type="project" value="TreeGrafter"/>
</dbReference>
<dbReference type="Gene3D" id="1.10.10.1450">
    <property type="match status" value="1"/>
</dbReference>